<evidence type="ECO:0000313" key="2">
    <source>
        <dbReference type="EMBL" id="KAK2954605.1"/>
    </source>
</evidence>
<name>A0ABQ9XS19_9EUKA</name>
<feature type="compositionally biased region" description="Polar residues" evidence="1">
    <location>
        <begin position="437"/>
        <end position="458"/>
    </location>
</feature>
<protein>
    <submittedName>
        <fullName evidence="2">Uncharacterized protein</fullName>
    </submittedName>
</protein>
<keyword evidence="3" id="KW-1185">Reference proteome</keyword>
<organism evidence="2 3">
    <name type="scientific">Blattamonas nauphoetae</name>
    <dbReference type="NCBI Taxonomy" id="2049346"/>
    <lineage>
        <taxon>Eukaryota</taxon>
        <taxon>Metamonada</taxon>
        <taxon>Preaxostyla</taxon>
        <taxon>Oxymonadida</taxon>
        <taxon>Blattamonas</taxon>
    </lineage>
</organism>
<feature type="region of interest" description="Disordered" evidence="1">
    <location>
        <begin position="409"/>
        <end position="464"/>
    </location>
</feature>
<feature type="region of interest" description="Disordered" evidence="1">
    <location>
        <begin position="578"/>
        <end position="606"/>
    </location>
</feature>
<dbReference type="Proteomes" id="UP001281761">
    <property type="component" value="Unassembled WGS sequence"/>
</dbReference>
<gene>
    <name evidence="2" type="ORF">BLNAU_10456</name>
</gene>
<evidence type="ECO:0000256" key="1">
    <source>
        <dbReference type="SAM" id="MobiDB-lite"/>
    </source>
</evidence>
<accession>A0ABQ9XS19</accession>
<dbReference type="EMBL" id="JARBJD010000076">
    <property type="protein sequence ID" value="KAK2954605.1"/>
    <property type="molecule type" value="Genomic_DNA"/>
</dbReference>
<reference evidence="2 3" key="1">
    <citation type="journal article" date="2022" name="bioRxiv">
        <title>Genomics of Preaxostyla Flagellates Illuminates Evolutionary Transitions and the Path Towards Mitochondrial Loss.</title>
        <authorList>
            <person name="Novak L.V.F."/>
            <person name="Treitli S.C."/>
            <person name="Pyrih J."/>
            <person name="Halakuc P."/>
            <person name="Pipaliya S.V."/>
            <person name="Vacek V."/>
            <person name="Brzon O."/>
            <person name="Soukal P."/>
            <person name="Eme L."/>
            <person name="Dacks J.B."/>
            <person name="Karnkowska A."/>
            <person name="Elias M."/>
            <person name="Hampl V."/>
        </authorList>
    </citation>
    <scope>NUCLEOTIDE SEQUENCE [LARGE SCALE GENOMIC DNA]</scope>
    <source>
        <strain evidence="2">NAU3</strain>
        <tissue evidence="2">Gut</tissue>
    </source>
</reference>
<comment type="caution">
    <text evidence="2">The sequence shown here is derived from an EMBL/GenBank/DDBJ whole genome shotgun (WGS) entry which is preliminary data.</text>
</comment>
<proteinExistence type="predicted"/>
<evidence type="ECO:0000313" key="3">
    <source>
        <dbReference type="Proteomes" id="UP001281761"/>
    </source>
</evidence>
<feature type="compositionally biased region" description="Polar residues" evidence="1">
    <location>
        <begin position="417"/>
        <end position="430"/>
    </location>
</feature>
<feature type="compositionally biased region" description="Low complexity" evidence="1">
    <location>
        <begin position="581"/>
        <end position="606"/>
    </location>
</feature>
<sequence>MTGVSFKLPSPNILLLSSLPFNFPNDQLKRYFQNLFGVPSESIKVKDAPFSTLRVSFPDDFRIPSHMIDQEQVINIDGHFAHIFRGDVATSLAINIELADTLHVSSAIATILQRNPDLQDNYRIVRNPFNYDSTEFLEEDHLFVLFSSRHSAKVGRNALKNHSTFTTKGCVMYAKRYFVDTTRLVVSLTSFDWLNELEPTAFLTCANHLVRAFKTYFVPILSEYGTKLDHVELPLNHNKLTGNVIICVDESPTGERVARRLLSKLQRLGSRELDITFPIVGGKVISFQILEYKPPLLETHPSPPSNHHTLVPTQIHPTTGISPTSEIGRPLTLPQPSHAQKAVLPTPTRIPISITNLNNPYQFNLSEPLLPSNGHLPNSPNASADVSLLTPNTSGLTLVSNGHSHFSGSEPLFEAPNSVSSHSPDFQNSPMALYPASSPSLFSEPPQNANQPQFQSAFAPTQPHQYQTQQTAATPSLAITTKRFVPSAKPFVPKGIDAVSNAAKATMQDVPIVEVARSTPTSSNVVPGPQTTAPLLETPPVIPIIKTPPTIITSKQAKSKQTHTPARNPFVYIPPLEQIQDRPPSNLPSSSDSSPRVVPAGPTPTFEFTDDFPTIDDFLTGAASPRYVNIGPGFHDTTSDMSFFTIPLVTSATL</sequence>